<evidence type="ECO:0000313" key="4">
    <source>
        <dbReference type="Proteomes" id="UP000594800"/>
    </source>
</evidence>
<sequence>MQAALQHPELGYYITRDPLGAGGDFTTAPEVHQIFGEMIGLWLAQVRMDRGPATLVELGPGRGTLMADILRVWRQLGLDADVILVETSPALRARQSETLGDVRWVDRVEDLPGGPLLLIANEFFDALPIRQFVRTQGRWAERVVGLDGETLAFGLKAPQPQPQLDRLFPATPEDTLVEWCPAAAPILQHLAPKLVAALLIDYGAWDGTGDTLQALHDHQPVGPLAAPGTADLTAHVNFSHLAAAAGLPHAFDTQGAFLERLGITARAQALASKDPGIAAAHRRLVHPGEMGTLFKVLALAPPGPALPGFAPG</sequence>
<reference evidence="3 4" key="1">
    <citation type="submission" date="2020-11" db="EMBL/GenBank/DDBJ databases">
        <title>Description of Pontivivens ytuae sp. nov. isolated from deep sea sediment of Mariana Trench.</title>
        <authorList>
            <person name="Wang Z."/>
            <person name="Sun Q.-L."/>
            <person name="Xu X.-D."/>
            <person name="Tang Y.-Z."/>
            <person name="Zhang J."/>
        </authorList>
    </citation>
    <scope>NUCLEOTIDE SEQUENCE [LARGE SCALE GENOMIC DNA]</scope>
    <source>
        <strain evidence="3 4">MT2928</strain>
    </source>
</reference>
<proteinExistence type="predicted"/>
<keyword evidence="1 3" id="KW-0489">Methyltransferase</keyword>
<dbReference type="Proteomes" id="UP000594800">
    <property type="component" value="Chromosome"/>
</dbReference>
<dbReference type="GO" id="GO:0032259">
    <property type="term" value="P:methylation"/>
    <property type="evidence" value="ECO:0007669"/>
    <property type="project" value="UniProtKB-KW"/>
</dbReference>
<dbReference type="SUPFAM" id="SSF53335">
    <property type="entry name" value="S-adenosyl-L-methionine-dependent methyltransferases"/>
    <property type="match status" value="1"/>
</dbReference>
<keyword evidence="2 3" id="KW-0808">Transferase</keyword>
<dbReference type="AlphaFoldDB" id="A0A7S9LVK2"/>
<dbReference type="PANTHER" id="PTHR12049:SF7">
    <property type="entry name" value="PROTEIN ARGININE METHYLTRANSFERASE NDUFAF7, MITOCHONDRIAL"/>
    <property type="match status" value="1"/>
</dbReference>
<dbReference type="InterPro" id="IPR029063">
    <property type="entry name" value="SAM-dependent_MTases_sf"/>
</dbReference>
<evidence type="ECO:0000256" key="2">
    <source>
        <dbReference type="ARBA" id="ARBA00022679"/>
    </source>
</evidence>
<dbReference type="GO" id="GO:0035243">
    <property type="term" value="F:protein-arginine omega-N symmetric methyltransferase activity"/>
    <property type="evidence" value="ECO:0007669"/>
    <property type="project" value="TreeGrafter"/>
</dbReference>
<dbReference type="InterPro" id="IPR038375">
    <property type="entry name" value="NDUFAF7_sf"/>
</dbReference>
<dbReference type="InterPro" id="IPR003788">
    <property type="entry name" value="NDUFAF7"/>
</dbReference>
<accession>A0A7S9LVK2</accession>
<name>A0A7S9LVK2_9RHOB</name>
<evidence type="ECO:0000313" key="3">
    <source>
        <dbReference type="EMBL" id="QPH56097.1"/>
    </source>
</evidence>
<evidence type="ECO:0000256" key="1">
    <source>
        <dbReference type="ARBA" id="ARBA00022603"/>
    </source>
</evidence>
<dbReference type="EMBL" id="CP064942">
    <property type="protein sequence ID" value="QPH56097.1"/>
    <property type="molecule type" value="Genomic_DNA"/>
</dbReference>
<protein>
    <submittedName>
        <fullName evidence="3">SAM-dependent methyltransferase</fullName>
    </submittedName>
</protein>
<dbReference type="Gene3D" id="3.40.50.12710">
    <property type="match status" value="1"/>
</dbReference>
<keyword evidence="4" id="KW-1185">Reference proteome</keyword>
<gene>
    <name evidence="3" type="ORF">I0K15_03830</name>
</gene>
<dbReference type="KEGG" id="poz:I0K15_03830"/>
<organism evidence="3 4">
    <name type="scientific">Pontivivens ytuae</name>
    <dbReference type="NCBI Taxonomy" id="2789856"/>
    <lineage>
        <taxon>Bacteria</taxon>
        <taxon>Pseudomonadati</taxon>
        <taxon>Pseudomonadota</taxon>
        <taxon>Alphaproteobacteria</taxon>
        <taxon>Rhodobacterales</taxon>
        <taxon>Paracoccaceae</taxon>
        <taxon>Pontivivens</taxon>
    </lineage>
</organism>
<dbReference type="PANTHER" id="PTHR12049">
    <property type="entry name" value="PROTEIN ARGININE METHYLTRANSFERASE NDUFAF7, MITOCHONDRIAL"/>
    <property type="match status" value="1"/>
</dbReference>
<dbReference type="Pfam" id="PF02636">
    <property type="entry name" value="Methyltransf_28"/>
    <property type="match status" value="1"/>
</dbReference>